<dbReference type="InterPro" id="IPR051806">
    <property type="entry name" value="HAD-like_SPP"/>
</dbReference>
<sequence length="139" mass="14992">MDGTLVDSTAGVIGTWTAFAKTYPGIDVEDILSGGHGVRTVENLRKYCKIDNPDELEREAARFERTIVDTAKENGRPVIGVGEIMEELLPGSKNPKPCWAICTSATRVYASAALNMAGIPTPDALVIAEDVTLPQIRTF</sequence>
<dbReference type="Gene3D" id="1.10.150.240">
    <property type="entry name" value="Putative phosphatase, domain 2"/>
    <property type="match status" value="1"/>
</dbReference>
<dbReference type="SUPFAM" id="SSF56784">
    <property type="entry name" value="HAD-like"/>
    <property type="match status" value="1"/>
</dbReference>
<dbReference type="GO" id="GO:0050308">
    <property type="term" value="F:sugar-phosphatase activity"/>
    <property type="evidence" value="ECO:0007669"/>
    <property type="project" value="TreeGrafter"/>
</dbReference>
<evidence type="ECO:0000313" key="2">
    <source>
        <dbReference type="Proteomes" id="UP000054166"/>
    </source>
</evidence>
<name>A0A0C3FZE0_PILCF</name>
<dbReference type="STRING" id="765440.A0A0C3FZE0"/>
<evidence type="ECO:0000313" key="1">
    <source>
        <dbReference type="EMBL" id="KIM85089.1"/>
    </source>
</evidence>
<dbReference type="EMBL" id="KN832986">
    <property type="protein sequence ID" value="KIM85089.1"/>
    <property type="molecule type" value="Genomic_DNA"/>
</dbReference>
<dbReference type="InterPro" id="IPR036412">
    <property type="entry name" value="HAD-like_sf"/>
</dbReference>
<dbReference type="HOGENOM" id="CLU_1845841_0_0_1"/>
<organism evidence="1 2">
    <name type="scientific">Piloderma croceum (strain F 1598)</name>
    <dbReference type="NCBI Taxonomy" id="765440"/>
    <lineage>
        <taxon>Eukaryota</taxon>
        <taxon>Fungi</taxon>
        <taxon>Dikarya</taxon>
        <taxon>Basidiomycota</taxon>
        <taxon>Agaricomycotina</taxon>
        <taxon>Agaricomycetes</taxon>
        <taxon>Agaricomycetidae</taxon>
        <taxon>Atheliales</taxon>
        <taxon>Atheliaceae</taxon>
        <taxon>Piloderma</taxon>
    </lineage>
</organism>
<dbReference type="AlphaFoldDB" id="A0A0C3FZE0"/>
<protein>
    <recommendedName>
        <fullName evidence="3">Phosphatase</fullName>
    </recommendedName>
</protein>
<accession>A0A0C3FZE0</accession>
<gene>
    <name evidence="1" type="ORF">PILCRDRAFT_817925</name>
</gene>
<dbReference type="InterPro" id="IPR023198">
    <property type="entry name" value="PGP-like_dom2"/>
</dbReference>
<dbReference type="OrthoDB" id="40579at2759"/>
<reference evidence="2" key="2">
    <citation type="submission" date="2015-01" db="EMBL/GenBank/DDBJ databases">
        <title>Evolutionary Origins and Diversification of the Mycorrhizal Mutualists.</title>
        <authorList>
            <consortium name="DOE Joint Genome Institute"/>
            <consortium name="Mycorrhizal Genomics Consortium"/>
            <person name="Kohler A."/>
            <person name="Kuo A."/>
            <person name="Nagy L.G."/>
            <person name="Floudas D."/>
            <person name="Copeland A."/>
            <person name="Barry K.W."/>
            <person name="Cichocki N."/>
            <person name="Veneault-Fourrey C."/>
            <person name="LaButti K."/>
            <person name="Lindquist E.A."/>
            <person name="Lipzen A."/>
            <person name="Lundell T."/>
            <person name="Morin E."/>
            <person name="Murat C."/>
            <person name="Riley R."/>
            <person name="Ohm R."/>
            <person name="Sun H."/>
            <person name="Tunlid A."/>
            <person name="Henrissat B."/>
            <person name="Grigoriev I.V."/>
            <person name="Hibbett D.S."/>
            <person name="Martin F."/>
        </authorList>
    </citation>
    <scope>NUCLEOTIDE SEQUENCE [LARGE SCALE GENOMIC DNA]</scope>
    <source>
        <strain evidence="2">F 1598</strain>
    </source>
</reference>
<reference evidence="1 2" key="1">
    <citation type="submission" date="2014-04" db="EMBL/GenBank/DDBJ databases">
        <authorList>
            <consortium name="DOE Joint Genome Institute"/>
            <person name="Kuo A."/>
            <person name="Tarkka M."/>
            <person name="Buscot F."/>
            <person name="Kohler A."/>
            <person name="Nagy L.G."/>
            <person name="Floudas D."/>
            <person name="Copeland A."/>
            <person name="Barry K.W."/>
            <person name="Cichocki N."/>
            <person name="Veneault-Fourrey C."/>
            <person name="LaButti K."/>
            <person name="Lindquist E.A."/>
            <person name="Lipzen A."/>
            <person name="Lundell T."/>
            <person name="Morin E."/>
            <person name="Murat C."/>
            <person name="Sun H."/>
            <person name="Tunlid A."/>
            <person name="Henrissat B."/>
            <person name="Grigoriev I.V."/>
            <person name="Hibbett D.S."/>
            <person name="Martin F."/>
            <person name="Nordberg H.P."/>
            <person name="Cantor M.N."/>
            <person name="Hua S.X."/>
        </authorList>
    </citation>
    <scope>NUCLEOTIDE SEQUENCE [LARGE SCALE GENOMIC DNA]</scope>
    <source>
        <strain evidence="1 2">F 1598</strain>
    </source>
</reference>
<dbReference type="InParanoid" id="A0A0C3FZE0"/>
<dbReference type="PANTHER" id="PTHR43481:SF4">
    <property type="entry name" value="GLYCEROL-1-PHOSPHATE PHOSPHOHYDROLASE 1-RELATED"/>
    <property type="match status" value="1"/>
</dbReference>
<keyword evidence="2" id="KW-1185">Reference proteome</keyword>
<proteinExistence type="predicted"/>
<dbReference type="PANTHER" id="PTHR43481">
    <property type="entry name" value="FRUCTOSE-1-PHOSPHATE PHOSPHATASE"/>
    <property type="match status" value="1"/>
</dbReference>
<dbReference type="Proteomes" id="UP000054166">
    <property type="component" value="Unassembled WGS sequence"/>
</dbReference>
<evidence type="ECO:0008006" key="3">
    <source>
        <dbReference type="Google" id="ProtNLM"/>
    </source>
</evidence>